<organism evidence="1 2">
    <name type="scientific">Cymbomonas tetramitiformis</name>
    <dbReference type="NCBI Taxonomy" id="36881"/>
    <lineage>
        <taxon>Eukaryota</taxon>
        <taxon>Viridiplantae</taxon>
        <taxon>Chlorophyta</taxon>
        <taxon>Pyramimonadophyceae</taxon>
        <taxon>Pyramimonadales</taxon>
        <taxon>Pyramimonadaceae</taxon>
        <taxon>Cymbomonas</taxon>
    </lineage>
</organism>
<dbReference type="AlphaFoldDB" id="A0AAE0GMM8"/>
<reference evidence="1 2" key="1">
    <citation type="journal article" date="2015" name="Genome Biol. Evol.">
        <title>Comparative Genomics of a Bacterivorous Green Alga Reveals Evolutionary Causalities and Consequences of Phago-Mixotrophic Mode of Nutrition.</title>
        <authorList>
            <person name="Burns J.A."/>
            <person name="Paasch A."/>
            <person name="Narechania A."/>
            <person name="Kim E."/>
        </authorList>
    </citation>
    <scope>NUCLEOTIDE SEQUENCE [LARGE SCALE GENOMIC DNA]</scope>
    <source>
        <strain evidence="1 2">PLY_AMNH</strain>
    </source>
</reference>
<keyword evidence="2" id="KW-1185">Reference proteome</keyword>
<accession>A0AAE0GMM8</accession>
<evidence type="ECO:0000313" key="1">
    <source>
        <dbReference type="EMBL" id="KAK3281005.1"/>
    </source>
</evidence>
<proteinExistence type="predicted"/>
<name>A0AAE0GMM8_9CHLO</name>
<feature type="non-terminal residue" evidence="1">
    <location>
        <position position="66"/>
    </location>
</feature>
<comment type="caution">
    <text evidence="1">The sequence shown here is derived from an EMBL/GenBank/DDBJ whole genome shotgun (WGS) entry which is preliminary data.</text>
</comment>
<protein>
    <submittedName>
        <fullName evidence="1">Uncharacterized protein</fullName>
    </submittedName>
</protein>
<gene>
    <name evidence="1" type="ORF">CYMTET_11183</name>
</gene>
<dbReference type="EMBL" id="LGRX02004105">
    <property type="protein sequence ID" value="KAK3281005.1"/>
    <property type="molecule type" value="Genomic_DNA"/>
</dbReference>
<sequence length="66" mass="6795">AGGEGSAGGALEPGAVVRQPVGAQGGLQWGRRVALLQGGQHARGSGVLCEVEDLCSALRYLHWRDL</sequence>
<evidence type="ECO:0000313" key="2">
    <source>
        <dbReference type="Proteomes" id="UP001190700"/>
    </source>
</evidence>
<feature type="non-terminal residue" evidence="1">
    <location>
        <position position="1"/>
    </location>
</feature>
<dbReference type="Proteomes" id="UP001190700">
    <property type="component" value="Unassembled WGS sequence"/>
</dbReference>